<dbReference type="Gene3D" id="3.90.550.10">
    <property type="entry name" value="Spore Coat Polysaccharide Biosynthesis Protein SpsA, Chain A"/>
    <property type="match status" value="1"/>
</dbReference>
<reference evidence="5" key="1">
    <citation type="submission" date="2009-09" db="EMBL/GenBank/DDBJ databases">
        <title>The complete genome of Kribbella flavida DSM 17836.</title>
        <authorList>
            <consortium name="US DOE Joint Genome Institute (JGI-PGF)"/>
            <person name="Lucas S."/>
            <person name="Copeland A."/>
            <person name="Lapidus A."/>
            <person name="Glavina del Rio T."/>
            <person name="Dalin E."/>
            <person name="Tice H."/>
            <person name="Bruce D."/>
            <person name="Goodwin L."/>
            <person name="Pitluck S."/>
            <person name="Kyrpides N."/>
            <person name="Mavromatis K."/>
            <person name="Ivanova N."/>
            <person name="Saunders E."/>
            <person name="Brettin T."/>
            <person name="Detter J.C."/>
            <person name="Han C."/>
            <person name="Larimer F."/>
            <person name="Land M."/>
            <person name="Hauser L."/>
            <person name="Markowitz V."/>
            <person name="Cheng J.-F."/>
            <person name="Hugenholtz P."/>
            <person name="Woyke T."/>
            <person name="Wu D."/>
            <person name="Pukall R."/>
            <person name="Klenk H.-P."/>
            <person name="Eisen J.A."/>
        </authorList>
    </citation>
    <scope>NUCLEOTIDE SEQUENCE [LARGE SCALE GENOMIC DNA]</scope>
    <source>
        <strain evidence="5">DSM 17836 / JCM 10339 / NBRC 14399</strain>
    </source>
</reference>
<keyword evidence="1" id="KW-0808">Transferase</keyword>
<name>D2Q4U1_KRIFD</name>
<reference evidence="4 5" key="2">
    <citation type="journal article" date="2010" name="Stand. Genomic Sci.">
        <title>Complete genome sequence of Kribbella flavida type strain (IFO 14399).</title>
        <authorList>
            <person name="Pukall R."/>
            <person name="Lapidus A."/>
            <person name="Glavina Del Rio T."/>
            <person name="Copeland A."/>
            <person name="Tice H."/>
            <person name="Cheng J.-F."/>
            <person name="Lucas S."/>
            <person name="Chen F."/>
            <person name="Nolan M."/>
            <person name="LaButti K."/>
            <person name="Pati A."/>
            <person name="Ivanova N."/>
            <person name="Mavrommatis K."/>
            <person name="Mikhailova N."/>
            <person name="Pitluck S."/>
            <person name="Bruce D."/>
            <person name="Goodwin L."/>
            <person name="Land M."/>
            <person name="Hauser L."/>
            <person name="Chang Y.-J."/>
            <person name="Jeffries C.D."/>
            <person name="Chen A."/>
            <person name="Palaniappan K."/>
            <person name="Chain P."/>
            <person name="Rohde M."/>
            <person name="Goeker M."/>
            <person name="Bristow J."/>
            <person name="Eisen J.A."/>
            <person name="Markowitz V."/>
            <person name="Hugenholtz P."/>
            <person name="Kyrpides N.C."/>
            <person name="Klenk H.-P."/>
            <person name="Brettin T."/>
        </authorList>
    </citation>
    <scope>NUCLEOTIDE SEQUENCE [LARGE SCALE GENOMIC DNA]</scope>
    <source>
        <strain evidence="5">DSM 17836 / JCM 10339 / NBRC 14399</strain>
    </source>
</reference>
<evidence type="ECO:0000313" key="4">
    <source>
        <dbReference type="EMBL" id="ADB34196.1"/>
    </source>
</evidence>
<keyword evidence="5" id="KW-1185">Reference proteome</keyword>
<accession>D2Q4U1</accession>
<dbReference type="InterPro" id="IPR029044">
    <property type="entry name" value="Nucleotide-diphossugar_trans"/>
</dbReference>
<dbReference type="PANTHER" id="PTHR43584">
    <property type="entry name" value="NUCLEOTIDYL TRANSFERASE"/>
    <property type="match status" value="1"/>
</dbReference>
<dbReference type="Proteomes" id="UP000007967">
    <property type="component" value="Chromosome"/>
</dbReference>
<dbReference type="OrthoDB" id="3618661at2"/>
<dbReference type="SUPFAM" id="SSF53448">
    <property type="entry name" value="Nucleotide-diphospho-sugar transferases"/>
    <property type="match status" value="1"/>
</dbReference>
<dbReference type="Pfam" id="PF12804">
    <property type="entry name" value="NTP_transf_3"/>
    <property type="match status" value="1"/>
</dbReference>
<feature type="domain" description="MobA-like NTP transferase" evidence="3">
    <location>
        <begin position="17"/>
        <end position="157"/>
    </location>
</feature>
<dbReference type="InterPro" id="IPR050065">
    <property type="entry name" value="GlmU-like"/>
</dbReference>
<evidence type="ECO:0000259" key="3">
    <source>
        <dbReference type="Pfam" id="PF12804"/>
    </source>
</evidence>
<dbReference type="CDD" id="cd02523">
    <property type="entry name" value="PC_cytidylyltransferase"/>
    <property type="match status" value="1"/>
</dbReference>
<dbReference type="eggNOG" id="COG1213">
    <property type="taxonomic scope" value="Bacteria"/>
</dbReference>
<evidence type="ECO:0000256" key="2">
    <source>
        <dbReference type="ARBA" id="ARBA00022695"/>
    </source>
</evidence>
<dbReference type="AlphaFoldDB" id="D2Q4U1"/>
<gene>
    <name evidence="4" type="ordered locus">Kfla_5181</name>
</gene>
<sequence>MTSADTEQPSTGTRVQAVILAAGLGSRLGRDLPKPLTVLRDGRTILRHQLDALQSAFGEDHSVTLVVGYNAGHLMLAAPQAGFVQNPYYATTNTSKSLWRALRVSGPGGVLWMNGDVVFDPAVLDHIAEAIHADQSFVCVDTASVADEEVKYTVDAHGFIDQLSKTVTGGLGEAIGINYVSAWDKPTLIEHLARCDDNDYFERGIETAIAERGLKIRPLDISAYAAVEVDFEEDLARANLRCVPVPPSDAVPEMSA</sequence>
<keyword evidence="2" id="KW-0548">Nucleotidyltransferase</keyword>
<dbReference type="STRING" id="479435.Kfla_5181"/>
<dbReference type="InterPro" id="IPR025877">
    <property type="entry name" value="MobA-like_NTP_Trfase"/>
</dbReference>
<dbReference type="KEGG" id="kfl:Kfla_5181"/>
<dbReference type="RefSeq" id="WP_012922750.1">
    <property type="nucleotide sequence ID" value="NC_013729.1"/>
</dbReference>
<protein>
    <submittedName>
        <fullName evidence="4">UDP-N-acetylglucosamine pyrophosphorylase related protein</fullName>
    </submittedName>
</protein>
<organism evidence="4 5">
    <name type="scientific">Kribbella flavida (strain DSM 17836 / JCM 10339 / NBRC 14399)</name>
    <dbReference type="NCBI Taxonomy" id="479435"/>
    <lineage>
        <taxon>Bacteria</taxon>
        <taxon>Bacillati</taxon>
        <taxon>Actinomycetota</taxon>
        <taxon>Actinomycetes</taxon>
        <taxon>Propionibacteriales</taxon>
        <taxon>Kribbellaceae</taxon>
        <taxon>Kribbella</taxon>
    </lineage>
</organism>
<dbReference type="PANTHER" id="PTHR43584:SF8">
    <property type="entry name" value="N-ACETYLMURAMATE ALPHA-1-PHOSPHATE URIDYLYLTRANSFERASE"/>
    <property type="match status" value="1"/>
</dbReference>
<evidence type="ECO:0000313" key="5">
    <source>
        <dbReference type="Proteomes" id="UP000007967"/>
    </source>
</evidence>
<dbReference type="EMBL" id="CP001736">
    <property type="protein sequence ID" value="ADB34196.1"/>
    <property type="molecule type" value="Genomic_DNA"/>
</dbReference>
<evidence type="ECO:0000256" key="1">
    <source>
        <dbReference type="ARBA" id="ARBA00022679"/>
    </source>
</evidence>
<proteinExistence type="predicted"/>
<dbReference type="GO" id="GO:0016779">
    <property type="term" value="F:nucleotidyltransferase activity"/>
    <property type="evidence" value="ECO:0007669"/>
    <property type="project" value="UniProtKB-KW"/>
</dbReference>
<dbReference type="HOGENOM" id="CLU_029499_5_0_11"/>